<evidence type="ECO:0000313" key="1">
    <source>
        <dbReference type="EMBL" id="KAG7444505.1"/>
    </source>
</evidence>
<sequence>MPRVQLRTTLPLFKVISGFEIRIPVDGLIHKPEGFCSKSGHRYQPSLDQVDDIVIHTYSYAWTRSGVPNMRLVCHWLRLDGRNLTLCRKSPVSYFEHESNDFQNDIIRRAIHLSMDTQSRGIFISPTSVLLPCHIDAACIPPD</sequence>
<gene>
    <name evidence="1" type="ORF">BT62DRAFT_1008156</name>
</gene>
<accession>A0A9P7VPV8</accession>
<dbReference type="OrthoDB" id="2951360at2759"/>
<proteinExistence type="predicted"/>
<dbReference type="AlphaFoldDB" id="A0A9P7VPV8"/>
<comment type="caution">
    <text evidence="1">The sequence shown here is derived from an EMBL/GenBank/DDBJ whole genome shotgun (WGS) entry which is preliminary data.</text>
</comment>
<keyword evidence="2" id="KW-1185">Reference proteome</keyword>
<reference evidence="1" key="1">
    <citation type="submission" date="2020-11" db="EMBL/GenBank/DDBJ databases">
        <title>Adaptations for nitrogen fixation in a non-lichenized fungal sporocarp promotes dispersal by wood-feeding termites.</title>
        <authorList>
            <consortium name="DOE Joint Genome Institute"/>
            <person name="Koch R.A."/>
            <person name="Yoon G."/>
            <person name="Arayal U."/>
            <person name="Lail K."/>
            <person name="Amirebrahimi M."/>
            <person name="Labutti K."/>
            <person name="Lipzen A."/>
            <person name="Riley R."/>
            <person name="Barry K."/>
            <person name="Henrissat B."/>
            <person name="Grigoriev I.V."/>
            <person name="Herr J.R."/>
            <person name="Aime M.C."/>
        </authorList>
    </citation>
    <scope>NUCLEOTIDE SEQUENCE</scope>
    <source>
        <strain evidence="1">MCA 3950</strain>
    </source>
</reference>
<dbReference type="RefSeq" id="XP_043038005.1">
    <property type="nucleotide sequence ID" value="XM_043177417.1"/>
</dbReference>
<dbReference type="Proteomes" id="UP000812287">
    <property type="component" value="Unassembled WGS sequence"/>
</dbReference>
<protein>
    <submittedName>
        <fullName evidence="1">Uncharacterized protein</fullName>
    </submittedName>
</protein>
<dbReference type="EMBL" id="MU250540">
    <property type="protein sequence ID" value="KAG7444505.1"/>
    <property type="molecule type" value="Genomic_DNA"/>
</dbReference>
<name>A0A9P7VPV8_9AGAR</name>
<evidence type="ECO:0000313" key="2">
    <source>
        <dbReference type="Proteomes" id="UP000812287"/>
    </source>
</evidence>
<organism evidence="1 2">
    <name type="scientific">Guyanagaster necrorhizus</name>
    <dbReference type="NCBI Taxonomy" id="856835"/>
    <lineage>
        <taxon>Eukaryota</taxon>
        <taxon>Fungi</taxon>
        <taxon>Dikarya</taxon>
        <taxon>Basidiomycota</taxon>
        <taxon>Agaricomycotina</taxon>
        <taxon>Agaricomycetes</taxon>
        <taxon>Agaricomycetidae</taxon>
        <taxon>Agaricales</taxon>
        <taxon>Marasmiineae</taxon>
        <taxon>Physalacriaceae</taxon>
        <taxon>Guyanagaster</taxon>
    </lineage>
</organism>
<dbReference type="GeneID" id="66099704"/>